<dbReference type="PANTHER" id="PTHR10309">
    <property type="entry name" value="MANNOSE-6-PHOSPHATE ISOMERASE"/>
    <property type="match status" value="1"/>
</dbReference>
<evidence type="ECO:0000256" key="8">
    <source>
        <dbReference type="PIRSR" id="PIRSR001480-2"/>
    </source>
</evidence>
<dbReference type="InterPro" id="IPR016305">
    <property type="entry name" value="Mannose-6-P_Isomerase"/>
</dbReference>
<proteinExistence type="inferred from homology"/>
<name>A0A563EAR3_9MICO</name>
<dbReference type="Gene3D" id="2.60.120.10">
    <property type="entry name" value="Jelly Rolls"/>
    <property type="match status" value="2"/>
</dbReference>
<evidence type="ECO:0000259" key="10">
    <source>
        <dbReference type="Pfam" id="PF20511"/>
    </source>
</evidence>
<dbReference type="SUPFAM" id="SSF51182">
    <property type="entry name" value="RmlC-like cupins"/>
    <property type="match status" value="1"/>
</dbReference>
<dbReference type="InterPro" id="IPR001250">
    <property type="entry name" value="Man6P_Isoase-1"/>
</dbReference>
<dbReference type="NCBIfam" id="TIGR00218">
    <property type="entry name" value="manA"/>
    <property type="match status" value="1"/>
</dbReference>
<keyword evidence="6 11" id="KW-0413">Isomerase</keyword>
<dbReference type="Gene3D" id="1.10.441.10">
    <property type="entry name" value="Phosphomannose Isomerase, domain 2"/>
    <property type="match status" value="1"/>
</dbReference>
<evidence type="ECO:0000256" key="5">
    <source>
        <dbReference type="ARBA" id="ARBA00022833"/>
    </source>
</evidence>
<dbReference type="GO" id="GO:0004476">
    <property type="term" value="F:mannose-6-phosphate isomerase activity"/>
    <property type="evidence" value="ECO:0007669"/>
    <property type="project" value="UniProtKB-EC"/>
</dbReference>
<evidence type="ECO:0000256" key="2">
    <source>
        <dbReference type="ARBA" id="ARBA00010772"/>
    </source>
</evidence>
<comment type="similarity">
    <text evidence="2">Belongs to the mannose-6-phosphate isomerase type 1 family.</text>
</comment>
<dbReference type="GO" id="GO:0009298">
    <property type="term" value="P:GDP-mannose biosynthetic process"/>
    <property type="evidence" value="ECO:0007669"/>
    <property type="project" value="InterPro"/>
</dbReference>
<feature type="domain" description="Phosphomannose isomerase type I catalytic" evidence="10">
    <location>
        <begin position="1"/>
        <end position="137"/>
    </location>
</feature>
<dbReference type="RefSeq" id="WP_146314667.1">
    <property type="nucleotide sequence ID" value="NZ_VCQV01000001.1"/>
</dbReference>
<dbReference type="CDD" id="cd07011">
    <property type="entry name" value="cupin_PMI_type_I_N"/>
    <property type="match status" value="1"/>
</dbReference>
<reference evidence="11 12" key="1">
    <citation type="submission" date="2019-05" db="EMBL/GenBank/DDBJ databases">
        <authorList>
            <person name="Lee S.D."/>
        </authorList>
    </citation>
    <scope>NUCLEOTIDE SEQUENCE [LARGE SCALE GENOMIC DNA]</scope>
    <source>
        <strain evidence="11 12">C5-26</strain>
    </source>
</reference>
<keyword evidence="5 8" id="KW-0862">Zinc</keyword>
<comment type="cofactor">
    <cofactor evidence="8">
        <name>Zn(2+)</name>
        <dbReference type="ChEBI" id="CHEBI:29105"/>
    </cofactor>
    <text evidence="8">Binds 1 zinc ion per subunit.</text>
</comment>
<dbReference type="PANTHER" id="PTHR10309:SF0">
    <property type="entry name" value="MANNOSE-6-PHOSPHATE ISOMERASE"/>
    <property type="match status" value="1"/>
</dbReference>
<evidence type="ECO:0000256" key="6">
    <source>
        <dbReference type="ARBA" id="ARBA00023235"/>
    </source>
</evidence>
<dbReference type="EC" id="5.3.1.8" evidence="3"/>
<dbReference type="GO" id="GO:0008270">
    <property type="term" value="F:zinc ion binding"/>
    <property type="evidence" value="ECO:0007669"/>
    <property type="project" value="InterPro"/>
</dbReference>
<feature type="binding site" evidence="8">
    <location>
        <position position="97"/>
    </location>
    <ligand>
        <name>Zn(2+)</name>
        <dbReference type="ChEBI" id="CHEBI:29105"/>
    </ligand>
</feature>
<gene>
    <name evidence="11" type="primary">manA</name>
    <name evidence="11" type="ORF">FGL98_00285</name>
</gene>
<dbReference type="GO" id="GO:0005829">
    <property type="term" value="C:cytosol"/>
    <property type="evidence" value="ECO:0007669"/>
    <property type="project" value="TreeGrafter"/>
</dbReference>
<protein>
    <recommendedName>
        <fullName evidence="3">mannose-6-phosphate isomerase</fullName>
        <ecNumber evidence="3">5.3.1.8</ecNumber>
    </recommendedName>
</protein>
<keyword evidence="4 8" id="KW-0479">Metal-binding</keyword>
<dbReference type="Pfam" id="PF20511">
    <property type="entry name" value="PMI_typeI_cat"/>
    <property type="match status" value="1"/>
</dbReference>
<dbReference type="Proteomes" id="UP000320244">
    <property type="component" value="Unassembled WGS sequence"/>
</dbReference>
<dbReference type="OrthoDB" id="9792649at2"/>
<dbReference type="PIRSF" id="PIRSF001480">
    <property type="entry name" value="Mannose-6-phosphate_isomerase"/>
    <property type="match status" value="1"/>
</dbReference>
<evidence type="ECO:0000256" key="4">
    <source>
        <dbReference type="ARBA" id="ARBA00022723"/>
    </source>
</evidence>
<dbReference type="AlphaFoldDB" id="A0A563EAR3"/>
<dbReference type="GO" id="GO:0005975">
    <property type="term" value="P:carbohydrate metabolic process"/>
    <property type="evidence" value="ECO:0007669"/>
    <property type="project" value="InterPro"/>
</dbReference>
<feature type="binding site" evidence="8">
    <location>
        <position position="121"/>
    </location>
    <ligand>
        <name>Zn(2+)</name>
        <dbReference type="ChEBI" id="CHEBI:29105"/>
    </ligand>
</feature>
<feature type="region of interest" description="Disordered" evidence="9">
    <location>
        <begin position="377"/>
        <end position="397"/>
    </location>
</feature>
<keyword evidence="12" id="KW-1185">Reference proteome</keyword>
<evidence type="ECO:0000256" key="9">
    <source>
        <dbReference type="SAM" id="MobiDB-lite"/>
    </source>
</evidence>
<evidence type="ECO:0000256" key="7">
    <source>
        <dbReference type="PIRSR" id="PIRSR001480-1"/>
    </source>
</evidence>
<dbReference type="InterPro" id="IPR014710">
    <property type="entry name" value="RmlC-like_jellyroll"/>
</dbReference>
<evidence type="ECO:0000256" key="3">
    <source>
        <dbReference type="ARBA" id="ARBA00011956"/>
    </source>
</evidence>
<comment type="catalytic activity">
    <reaction evidence="1">
        <text>D-mannose 6-phosphate = D-fructose 6-phosphate</text>
        <dbReference type="Rhea" id="RHEA:12356"/>
        <dbReference type="ChEBI" id="CHEBI:58735"/>
        <dbReference type="ChEBI" id="CHEBI:61527"/>
        <dbReference type="EC" id="5.3.1.8"/>
    </reaction>
</comment>
<reference evidence="11 12" key="2">
    <citation type="submission" date="2019-08" db="EMBL/GenBank/DDBJ databases">
        <title>Jejuicoccus antrihumi gen. nov., sp. nov., a new member of the family Dermacoccaceae isolated from a cave.</title>
        <authorList>
            <person name="Schumann P."/>
            <person name="Kim I.S."/>
        </authorList>
    </citation>
    <scope>NUCLEOTIDE SEQUENCE [LARGE SCALE GENOMIC DNA]</scope>
    <source>
        <strain evidence="11 12">C5-26</strain>
    </source>
</reference>
<comment type="caution">
    <text evidence="11">The sequence shown here is derived from an EMBL/GenBank/DDBJ whole genome shotgun (WGS) entry which is preliminary data.</text>
</comment>
<sequence length="397" mass="42706">MHRLHPQVLHYAWGSHDVIAKLTGRPGPTTEPEAELWMGAHEKAPSGIDVDGQRTTLDELVESDPAAMLGDSCSAAFERRLPFLLKVLAPSRPLSIQCHPDAEQALNAPEGTYTDGWPKPEALIAVTEFEIFAGTRPFDEVRTMAERLNIADLTRRVESAATAGCPTRGLLSELLLLADEERIALVRKVVEGCRNLSDEECDGPAGVVARVSHLFPDDIGLVVLLLMRHRVLEPGSYVFVPAGVLHAYSGGTAVEILANSDNIVRAGLTPKKINISELLRIVDVDKTMGPAQPSVTGRARTYPTDAPHFQLHTISPGTEPQNVPGDGIPRIMLALHDSVTLETAVETLKLAGGESCFVPASEGPVTASGRGELFIATTGPRSHLDPAPTRRSSTHPR</sequence>
<dbReference type="PRINTS" id="PR00714">
    <property type="entry name" value="MAN6PISMRASE"/>
</dbReference>
<dbReference type="InterPro" id="IPR046457">
    <property type="entry name" value="PMI_typeI_cat"/>
</dbReference>
<feature type="active site" evidence="7">
    <location>
        <position position="265"/>
    </location>
</feature>
<evidence type="ECO:0000313" key="12">
    <source>
        <dbReference type="Proteomes" id="UP000320244"/>
    </source>
</evidence>
<evidence type="ECO:0000313" key="11">
    <source>
        <dbReference type="EMBL" id="TWP38884.1"/>
    </source>
</evidence>
<dbReference type="EMBL" id="VCQV01000001">
    <property type="protein sequence ID" value="TWP38884.1"/>
    <property type="molecule type" value="Genomic_DNA"/>
</dbReference>
<feature type="binding site" evidence="8">
    <location>
        <position position="99"/>
    </location>
    <ligand>
        <name>Zn(2+)</name>
        <dbReference type="ChEBI" id="CHEBI:29105"/>
    </ligand>
</feature>
<organism evidence="11 12">
    <name type="scientific">Leekyejoonella antrihumi</name>
    <dbReference type="NCBI Taxonomy" id="1660198"/>
    <lineage>
        <taxon>Bacteria</taxon>
        <taxon>Bacillati</taxon>
        <taxon>Actinomycetota</taxon>
        <taxon>Actinomycetes</taxon>
        <taxon>Micrococcales</taxon>
        <taxon>Dermacoccaceae</taxon>
        <taxon>Leekyejoonella</taxon>
    </lineage>
</organism>
<feature type="binding site" evidence="8">
    <location>
        <position position="246"/>
    </location>
    <ligand>
        <name>Zn(2+)</name>
        <dbReference type="ChEBI" id="CHEBI:29105"/>
    </ligand>
</feature>
<accession>A0A563EAR3</accession>
<dbReference type="InterPro" id="IPR011051">
    <property type="entry name" value="RmlC_Cupin_sf"/>
</dbReference>
<evidence type="ECO:0000256" key="1">
    <source>
        <dbReference type="ARBA" id="ARBA00000757"/>
    </source>
</evidence>